<dbReference type="GO" id="GO:0005524">
    <property type="term" value="F:ATP binding"/>
    <property type="evidence" value="ECO:0007669"/>
    <property type="project" value="UniProtKB-KW"/>
</dbReference>
<reference evidence="5" key="1">
    <citation type="journal article" date="2019" name="Int. J. Syst. Evol. Microbiol.">
        <title>The Global Catalogue of Microorganisms (GCM) 10K type strain sequencing project: providing services to taxonomists for standard genome sequencing and annotation.</title>
        <authorList>
            <consortium name="The Broad Institute Genomics Platform"/>
            <consortium name="The Broad Institute Genome Sequencing Center for Infectious Disease"/>
            <person name="Wu L."/>
            <person name="Ma J."/>
        </authorList>
    </citation>
    <scope>NUCLEOTIDE SEQUENCE [LARGE SCALE GENOMIC DNA]</scope>
    <source>
        <strain evidence="5">CGMCC 1.12922</strain>
    </source>
</reference>
<evidence type="ECO:0000259" key="3">
    <source>
        <dbReference type="PROSITE" id="PS50893"/>
    </source>
</evidence>
<name>A0ABQ1QV34_9RHOB</name>
<dbReference type="SUPFAM" id="SSF52540">
    <property type="entry name" value="P-loop containing nucleoside triphosphate hydrolases"/>
    <property type="match status" value="1"/>
</dbReference>
<dbReference type="RefSeq" id="WP_229738323.1">
    <property type="nucleotide sequence ID" value="NZ_BMGI01000006.1"/>
</dbReference>
<evidence type="ECO:0000313" key="4">
    <source>
        <dbReference type="EMBL" id="GGD46509.1"/>
    </source>
</evidence>
<keyword evidence="5" id="KW-1185">Reference proteome</keyword>
<dbReference type="InterPro" id="IPR027417">
    <property type="entry name" value="P-loop_NTPase"/>
</dbReference>
<evidence type="ECO:0000256" key="1">
    <source>
        <dbReference type="ARBA" id="ARBA00022741"/>
    </source>
</evidence>
<comment type="caution">
    <text evidence="4">The sequence shown here is derived from an EMBL/GenBank/DDBJ whole genome shotgun (WGS) entry which is preliminary data.</text>
</comment>
<dbReference type="PROSITE" id="PS50893">
    <property type="entry name" value="ABC_TRANSPORTER_2"/>
    <property type="match status" value="1"/>
</dbReference>
<dbReference type="InterPro" id="IPR003439">
    <property type="entry name" value="ABC_transporter-like_ATP-bd"/>
</dbReference>
<dbReference type="Gene3D" id="3.40.50.300">
    <property type="entry name" value="P-loop containing nucleotide triphosphate hydrolases"/>
    <property type="match status" value="1"/>
</dbReference>
<gene>
    <name evidence="4" type="ORF">GCM10011358_32760</name>
</gene>
<dbReference type="InterPro" id="IPR017871">
    <property type="entry name" value="ABC_transporter-like_CS"/>
</dbReference>
<organism evidence="4 5">
    <name type="scientific">Sinisalibacter lacisalsi</name>
    <dbReference type="NCBI Taxonomy" id="1526570"/>
    <lineage>
        <taxon>Bacteria</taxon>
        <taxon>Pseudomonadati</taxon>
        <taxon>Pseudomonadota</taxon>
        <taxon>Alphaproteobacteria</taxon>
        <taxon>Rhodobacterales</taxon>
        <taxon>Roseobacteraceae</taxon>
        <taxon>Sinisalibacter</taxon>
    </lineage>
</organism>
<keyword evidence="1" id="KW-0547">Nucleotide-binding</keyword>
<dbReference type="PANTHER" id="PTHR43038">
    <property type="entry name" value="ATP-BINDING CASSETTE, SUB-FAMILY H, MEMBER 1"/>
    <property type="match status" value="1"/>
</dbReference>
<dbReference type="PANTHER" id="PTHR43038:SF3">
    <property type="entry name" value="ABC TRANSPORTER G FAMILY MEMBER 20 ISOFORM X1"/>
    <property type="match status" value="1"/>
</dbReference>
<dbReference type="PROSITE" id="PS00211">
    <property type="entry name" value="ABC_TRANSPORTER_1"/>
    <property type="match status" value="1"/>
</dbReference>
<feature type="domain" description="ABC transporter" evidence="3">
    <location>
        <begin position="6"/>
        <end position="233"/>
    </location>
</feature>
<dbReference type="SMART" id="SM00382">
    <property type="entry name" value="AAA"/>
    <property type="match status" value="1"/>
</dbReference>
<dbReference type="InterPro" id="IPR003593">
    <property type="entry name" value="AAA+_ATPase"/>
</dbReference>
<evidence type="ECO:0000313" key="5">
    <source>
        <dbReference type="Proteomes" id="UP000617355"/>
    </source>
</evidence>
<keyword evidence="2 4" id="KW-0067">ATP-binding</keyword>
<dbReference type="Proteomes" id="UP000617355">
    <property type="component" value="Unassembled WGS sequence"/>
</dbReference>
<proteinExistence type="predicted"/>
<dbReference type="CDD" id="cd03230">
    <property type="entry name" value="ABC_DR_subfamily_A"/>
    <property type="match status" value="1"/>
</dbReference>
<accession>A0ABQ1QV34</accession>
<protein>
    <submittedName>
        <fullName evidence="4">ABC transporter ATP-binding protein</fullName>
    </submittedName>
</protein>
<sequence>MTGPAISVKGLTKAFGGTVVVDAIDMDVPTGAIYGFLGPNGSGKTTTIRMMCGLLTPDGGEGRTLGHDIRTEARKIKENVGYMTQKFSLYADLTIRENLDFMARMYRLPKRRQVVDATLRELGLEGRGNQLAGTLSGGWKQRLALAAAMQHKPRLLLLDEPTAGVDPKARRDFWDEIRRLSKQGVTVLVSTHYMDEAVQCDYIAYIAYGKKLIDGPAREIPARVGLTTWRVDGADLIELEDALLADPRVEQVARFGAQLHVSSTDADGLDAVVAEWKGRNGSHHWVKKEAELEEAFIYLMATAADNFGLDGRAR</sequence>
<evidence type="ECO:0000256" key="2">
    <source>
        <dbReference type="ARBA" id="ARBA00022840"/>
    </source>
</evidence>
<dbReference type="EMBL" id="BMGI01000006">
    <property type="protein sequence ID" value="GGD46509.1"/>
    <property type="molecule type" value="Genomic_DNA"/>
</dbReference>
<dbReference type="Pfam" id="PF00005">
    <property type="entry name" value="ABC_tran"/>
    <property type="match status" value="1"/>
</dbReference>